<name>A0ACC4DPP5_PURLI</name>
<keyword evidence="2" id="KW-1185">Reference proteome</keyword>
<gene>
    <name evidence="1" type="ORF">ACCO45_006426</name>
</gene>
<dbReference type="EMBL" id="JBGNUJ010000006">
    <property type="protein sequence ID" value="KAL3958264.1"/>
    <property type="molecule type" value="Genomic_DNA"/>
</dbReference>
<sequence length="169" mass="19143">MTRTHGSQEISREVPRQRPYPKHPGMALAGFVRMPRRVTWGTKHWLHGMALLHTSVLRDHGDGDMPVASSRDCAMLTPCSTTFVLISKRDLSPAWGAGSAMARKHGESRASETQKQLREEQTSYSRLPKRAKTKTDLECYESHVASRRDEWSRCSSVPTNTHRDDGTER</sequence>
<evidence type="ECO:0000313" key="2">
    <source>
        <dbReference type="Proteomes" id="UP001638806"/>
    </source>
</evidence>
<comment type="caution">
    <text evidence="1">The sequence shown here is derived from an EMBL/GenBank/DDBJ whole genome shotgun (WGS) entry which is preliminary data.</text>
</comment>
<evidence type="ECO:0000313" key="1">
    <source>
        <dbReference type="EMBL" id="KAL3958264.1"/>
    </source>
</evidence>
<reference evidence="1" key="1">
    <citation type="submission" date="2024-12" db="EMBL/GenBank/DDBJ databases">
        <title>Comparative genomics and development of molecular markers within Purpureocillium lilacinum and among Purpureocillium species.</title>
        <authorList>
            <person name="Yeh Z.-Y."/>
            <person name="Ni N.-T."/>
            <person name="Lo P.-H."/>
            <person name="Mushyakhwo K."/>
            <person name="Lin C.-F."/>
            <person name="Nai Y.-S."/>
        </authorList>
    </citation>
    <scope>NUCLEOTIDE SEQUENCE</scope>
    <source>
        <strain evidence="1">NCHU-NPUST-175</strain>
    </source>
</reference>
<accession>A0ACC4DPP5</accession>
<dbReference type="Proteomes" id="UP001638806">
    <property type="component" value="Unassembled WGS sequence"/>
</dbReference>
<proteinExistence type="predicted"/>
<protein>
    <submittedName>
        <fullName evidence="1">Uncharacterized protein</fullName>
    </submittedName>
</protein>
<organism evidence="1 2">
    <name type="scientific">Purpureocillium lilacinum</name>
    <name type="common">Paecilomyces lilacinus</name>
    <dbReference type="NCBI Taxonomy" id="33203"/>
    <lineage>
        <taxon>Eukaryota</taxon>
        <taxon>Fungi</taxon>
        <taxon>Dikarya</taxon>
        <taxon>Ascomycota</taxon>
        <taxon>Pezizomycotina</taxon>
        <taxon>Sordariomycetes</taxon>
        <taxon>Hypocreomycetidae</taxon>
        <taxon>Hypocreales</taxon>
        <taxon>Ophiocordycipitaceae</taxon>
        <taxon>Purpureocillium</taxon>
    </lineage>
</organism>